<dbReference type="AlphaFoldDB" id="W7XCW8"/>
<dbReference type="EMBL" id="GG662749">
    <property type="protein sequence ID" value="EWS75292.1"/>
    <property type="molecule type" value="Genomic_DNA"/>
</dbReference>
<evidence type="ECO:0000313" key="2">
    <source>
        <dbReference type="EMBL" id="EWS75292.1"/>
    </source>
</evidence>
<keyword evidence="1 2" id="KW-0812">Transmembrane</keyword>
<keyword evidence="3" id="KW-1185">Reference proteome</keyword>
<organism evidence="2 3">
    <name type="scientific">Tetrahymena thermophila (strain SB210)</name>
    <dbReference type="NCBI Taxonomy" id="312017"/>
    <lineage>
        <taxon>Eukaryota</taxon>
        <taxon>Sar</taxon>
        <taxon>Alveolata</taxon>
        <taxon>Ciliophora</taxon>
        <taxon>Intramacronucleata</taxon>
        <taxon>Oligohymenophorea</taxon>
        <taxon>Hymenostomatida</taxon>
        <taxon>Tetrahymenina</taxon>
        <taxon>Tetrahymenidae</taxon>
        <taxon>Tetrahymena</taxon>
    </lineage>
</organism>
<keyword evidence="1" id="KW-1133">Transmembrane helix</keyword>
<keyword evidence="1" id="KW-0472">Membrane</keyword>
<dbReference type="GeneID" id="24438594"/>
<dbReference type="Proteomes" id="UP000009168">
    <property type="component" value="Unassembled WGS sequence"/>
</dbReference>
<dbReference type="KEGG" id="tet:TTHERM_000357079"/>
<feature type="transmembrane region" description="Helical" evidence="1">
    <location>
        <begin position="15"/>
        <end position="33"/>
    </location>
</feature>
<name>W7XCW8_TETTS</name>
<evidence type="ECO:0000313" key="3">
    <source>
        <dbReference type="Proteomes" id="UP000009168"/>
    </source>
</evidence>
<dbReference type="InParanoid" id="W7XCW8"/>
<evidence type="ECO:0000256" key="1">
    <source>
        <dbReference type="SAM" id="Phobius"/>
    </source>
</evidence>
<dbReference type="RefSeq" id="XP_012652283.1">
    <property type="nucleotide sequence ID" value="XM_012796829.1"/>
</dbReference>
<gene>
    <name evidence="2" type="ORF">TTHERM_000357079</name>
</gene>
<accession>W7XCW8</accession>
<protein>
    <submittedName>
        <fullName evidence="2">Transmembrane protein, putative</fullName>
    </submittedName>
</protein>
<proteinExistence type="predicted"/>
<reference evidence="3" key="1">
    <citation type="journal article" date="2006" name="PLoS Biol.">
        <title>Macronuclear genome sequence of the ciliate Tetrahymena thermophila, a model eukaryote.</title>
        <authorList>
            <person name="Eisen J.A."/>
            <person name="Coyne R.S."/>
            <person name="Wu M."/>
            <person name="Wu D."/>
            <person name="Thiagarajan M."/>
            <person name="Wortman J.R."/>
            <person name="Badger J.H."/>
            <person name="Ren Q."/>
            <person name="Amedeo P."/>
            <person name="Jones K.M."/>
            <person name="Tallon L.J."/>
            <person name="Delcher A.L."/>
            <person name="Salzberg S.L."/>
            <person name="Silva J.C."/>
            <person name="Haas B.J."/>
            <person name="Majoros W.H."/>
            <person name="Farzad M."/>
            <person name="Carlton J.M."/>
            <person name="Smith R.K. Jr."/>
            <person name="Garg J."/>
            <person name="Pearlman R.E."/>
            <person name="Karrer K.M."/>
            <person name="Sun L."/>
            <person name="Manning G."/>
            <person name="Elde N.C."/>
            <person name="Turkewitz A.P."/>
            <person name="Asai D.J."/>
            <person name="Wilkes D.E."/>
            <person name="Wang Y."/>
            <person name="Cai H."/>
            <person name="Collins K."/>
            <person name="Stewart B.A."/>
            <person name="Lee S.R."/>
            <person name="Wilamowska K."/>
            <person name="Weinberg Z."/>
            <person name="Ruzzo W.L."/>
            <person name="Wloga D."/>
            <person name="Gaertig J."/>
            <person name="Frankel J."/>
            <person name="Tsao C.-C."/>
            <person name="Gorovsky M.A."/>
            <person name="Keeling P.J."/>
            <person name="Waller R.F."/>
            <person name="Patron N.J."/>
            <person name="Cherry J.M."/>
            <person name="Stover N.A."/>
            <person name="Krieger C.J."/>
            <person name="del Toro C."/>
            <person name="Ryder H.F."/>
            <person name="Williamson S.C."/>
            <person name="Barbeau R.A."/>
            <person name="Hamilton E.P."/>
            <person name="Orias E."/>
        </authorList>
    </citation>
    <scope>NUCLEOTIDE SEQUENCE [LARGE SCALE GENOMIC DNA]</scope>
    <source>
        <strain evidence="3">SB210</strain>
    </source>
</reference>
<sequence length="108" mass="11976">MMYTRLLNYNLVQDLTWVVILTTLFTGIILLLYPEVVVSSLIKTLPSPRPYKKNGAHMKTSFKSSTVVLLLSKDLVGVGSVMILSTKVQRCSNQVIKICLNGIASSLF</sequence>